<gene>
    <name evidence="1" type="ORF">MERR_LOCUS6132</name>
</gene>
<proteinExistence type="predicted"/>
<keyword evidence="2" id="KW-1185">Reference proteome</keyword>
<evidence type="ECO:0000313" key="1">
    <source>
        <dbReference type="EMBL" id="CAA7018897.1"/>
    </source>
</evidence>
<organism evidence="1 2">
    <name type="scientific">Microthlaspi erraticum</name>
    <dbReference type="NCBI Taxonomy" id="1685480"/>
    <lineage>
        <taxon>Eukaryota</taxon>
        <taxon>Viridiplantae</taxon>
        <taxon>Streptophyta</taxon>
        <taxon>Embryophyta</taxon>
        <taxon>Tracheophyta</taxon>
        <taxon>Spermatophyta</taxon>
        <taxon>Magnoliopsida</taxon>
        <taxon>eudicotyledons</taxon>
        <taxon>Gunneridae</taxon>
        <taxon>Pentapetalae</taxon>
        <taxon>rosids</taxon>
        <taxon>malvids</taxon>
        <taxon>Brassicales</taxon>
        <taxon>Brassicaceae</taxon>
        <taxon>Coluteocarpeae</taxon>
        <taxon>Microthlaspi</taxon>
    </lineage>
</organism>
<evidence type="ECO:0000313" key="2">
    <source>
        <dbReference type="Proteomes" id="UP000467841"/>
    </source>
</evidence>
<dbReference type="EMBL" id="CACVBM020000432">
    <property type="protein sequence ID" value="CAA7018897.1"/>
    <property type="molecule type" value="Genomic_DNA"/>
</dbReference>
<dbReference type="Proteomes" id="UP000467841">
    <property type="component" value="Unassembled WGS sequence"/>
</dbReference>
<accession>A0A6D2I109</accession>
<comment type="caution">
    <text evidence="1">The sequence shown here is derived from an EMBL/GenBank/DDBJ whole genome shotgun (WGS) entry which is preliminary data.</text>
</comment>
<name>A0A6D2I109_9BRAS</name>
<reference evidence="1" key="1">
    <citation type="submission" date="2020-01" db="EMBL/GenBank/DDBJ databases">
        <authorList>
            <person name="Mishra B."/>
        </authorList>
    </citation>
    <scope>NUCLEOTIDE SEQUENCE [LARGE SCALE GENOMIC DNA]</scope>
</reference>
<sequence>MRKQAKRSYARTTARSIPYNRMGFDRARTGGESIELVHDDKLDRTHTAGGGLIELITHRRVDRPHAPCHAARSISALFQPFDQSRSDDITAVRSTWCKPT</sequence>
<protein>
    <submittedName>
        <fullName evidence="1">Uncharacterized protein</fullName>
    </submittedName>
</protein>
<dbReference type="AlphaFoldDB" id="A0A6D2I109"/>